<name>A0A174N923_9FIRM</name>
<feature type="coiled-coil region" evidence="3">
    <location>
        <begin position="158"/>
        <end position="234"/>
    </location>
</feature>
<dbReference type="AlphaFoldDB" id="A0A174N923"/>
<evidence type="ECO:0000256" key="2">
    <source>
        <dbReference type="ARBA" id="ARBA00023172"/>
    </source>
</evidence>
<protein>
    <submittedName>
        <fullName evidence="6">Recombinase</fullName>
    </submittedName>
</protein>
<dbReference type="PANTHER" id="PTHR30461:SF2">
    <property type="entry name" value="SERINE RECOMBINASE PINE-RELATED"/>
    <property type="match status" value="1"/>
</dbReference>
<dbReference type="Proteomes" id="UP000095712">
    <property type="component" value="Unassembled WGS sequence"/>
</dbReference>
<reference evidence="6 7" key="1">
    <citation type="submission" date="2015-09" db="EMBL/GenBank/DDBJ databases">
        <authorList>
            <consortium name="Pathogen Informatics"/>
        </authorList>
    </citation>
    <scope>NUCLEOTIDE SEQUENCE [LARGE SCALE GENOMIC DNA]</scope>
    <source>
        <strain evidence="6 7">2789STDY5834911</strain>
    </source>
</reference>
<evidence type="ECO:0000256" key="3">
    <source>
        <dbReference type="SAM" id="Coils"/>
    </source>
</evidence>
<dbReference type="Pfam" id="PF13408">
    <property type="entry name" value="Zn_ribbon_recom"/>
    <property type="match status" value="1"/>
</dbReference>
<keyword evidence="3" id="KW-0175">Coiled coil</keyword>
<feature type="domain" description="Recombinase" evidence="4">
    <location>
        <begin position="1"/>
        <end position="57"/>
    </location>
</feature>
<gene>
    <name evidence="6" type="ORF">ERS852523_01666</name>
</gene>
<dbReference type="Pfam" id="PF07508">
    <property type="entry name" value="Recombinase"/>
    <property type="match status" value="1"/>
</dbReference>
<dbReference type="EMBL" id="CZAW01000014">
    <property type="protein sequence ID" value="CUP45234.1"/>
    <property type="molecule type" value="Genomic_DNA"/>
</dbReference>
<keyword evidence="2" id="KW-0233">DNA recombination</keyword>
<feature type="domain" description="Recombinase zinc beta ribbon" evidence="5">
    <location>
        <begin position="76"/>
        <end position="134"/>
    </location>
</feature>
<dbReference type="InterPro" id="IPR011109">
    <property type="entry name" value="DNA_bind_recombinase_dom"/>
</dbReference>
<dbReference type="InterPro" id="IPR025827">
    <property type="entry name" value="Zn_ribbon_recom_dom"/>
</dbReference>
<accession>A0A174N923</accession>
<sequence length="284" mass="33069">MLKQEMYYGAIVGHKRQGIGVGCKHTVSVPKEEQFIVEGRHEGIITKEDFLKAQEIFYEIGETKNVIQKTYPLYRKVKCGICGRAMSYKAYSRNGVTYRYFTCPHAKEQTGEDGCCKRYVIEDSLNEIVWSVVRQLLDMTDVFKQKLDKQNNVSRQDNLILAEKLAKLQKEKEKCESDRFANVDQFMAGRIDKEVYQRRRTDLGRLYERLEADIAELEQKLKAAETVKGDSLSQALDVMKKYSRADELTQAMVQELIEKVIVTDPEHVEIVWKFKDEVRKFIEI</sequence>
<dbReference type="InterPro" id="IPR050639">
    <property type="entry name" value="SSR_resolvase"/>
</dbReference>
<organism evidence="6 7">
    <name type="scientific">Blautia wexlerae</name>
    <dbReference type="NCBI Taxonomy" id="418240"/>
    <lineage>
        <taxon>Bacteria</taxon>
        <taxon>Bacillati</taxon>
        <taxon>Bacillota</taxon>
        <taxon>Clostridia</taxon>
        <taxon>Lachnospirales</taxon>
        <taxon>Lachnospiraceae</taxon>
        <taxon>Blautia</taxon>
    </lineage>
</organism>
<keyword evidence="1" id="KW-0238">DNA-binding</keyword>
<evidence type="ECO:0000259" key="5">
    <source>
        <dbReference type="Pfam" id="PF13408"/>
    </source>
</evidence>
<proteinExistence type="predicted"/>
<dbReference type="InterPro" id="IPR038109">
    <property type="entry name" value="DNA_bind_recomb_sf"/>
</dbReference>
<evidence type="ECO:0000256" key="1">
    <source>
        <dbReference type="ARBA" id="ARBA00023125"/>
    </source>
</evidence>
<evidence type="ECO:0000259" key="4">
    <source>
        <dbReference type="Pfam" id="PF07508"/>
    </source>
</evidence>
<dbReference type="PANTHER" id="PTHR30461">
    <property type="entry name" value="DNA-INVERTASE FROM LAMBDOID PROPHAGE"/>
    <property type="match status" value="1"/>
</dbReference>
<evidence type="ECO:0000313" key="6">
    <source>
        <dbReference type="EMBL" id="CUP45234.1"/>
    </source>
</evidence>
<dbReference type="Gene3D" id="3.90.1750.20">
    <property type="entry name" value="Putative Large Serine Recombinase, Chain B, Domain 2"/>
    <property type="match status" value="1"/>
</dbReference>
<dbReference type="GO" id="GO:0003677">
    <property type="term" value="F:DNA binding"/>
    <property type="evidence" value="ECO:0007669"/>
    <property type="project" value="UniProtKB-KW"/>
</dbReference>
<evidence type="ECO:0000313" key="7">
    <source>
        <dbReference type="Proteomes" id="UP000095712"/>
    </source>
</evidence>
<dbReference type="GO" id="GO:0000150">
    <property type="term" value="F:DNA strand exchange activity"/>
    <property type="evidence" value="ECO:0007669"/>
    <property type="project" value="InterPro"/>
</dbReference>